<keyword evidence="1" id="KW-0489">Methyltransferase</keyword>
<dbReference type="InterPro" id="IPR036388">
    <property type="entry name" value="WH-like_DNA-bd_sf"/>
</dbReference>
<dbReference type="InterPro" id="IPR001077">
    <property type="entry name" value="COMT_C"/>
</dbReference>
<dbReference type="Pfam" id="PF00891">
    <property type="entry name" value="Methyltransf_2"/>
    <property type="match status" value="1"/>
</dbReference>
<evidence type="ECO:0000256" key="2">
    <source>
        <dbReference type="ARBA" id="ARBA00022679"/>
    </source>
</evidence>
<keyword evidence="6" id="KW-1185">Reference proteome</keyword>
<dbReference type="PANTHER" id="PTHR43712:SF16">
    <property type="entry name" value="O-METHYLTRANSFERASE ELCB"/>
    <property type="match status" value="1"/>
</dbReference>
<proteinExistence type="predicted"/>
<evidence type="ECO:0000256" key="3">
    <source>
        <dbReference type="ARBA" id="ARBA00022691"/>
    </source>
</evidence>
<reference evidence="5 6" key="1">
    <citation type="submission" date="2024-01" db="EMBL/GenBank/DDBJ databases">
        <authorList>
            <person name="Allen C."/>
            <person name="Tagirdzhanova G."/>
        </authorList>
    </citation>
    <scope>NUCLEOTIDE SEQUENCE [LARGE SCALE GENOMIC DNA]</scope>
</reference>
<sequence length="413" mass="45026">MSSPFPTPSPADIADNLDSLVVTLTQASKNLRSASSESLLTSVTAKATVVDALKGAIEAVQNPQDAFLDTMVLISRIVALRIFVKWKVFDAIPAEESITYADLAAKVNSDTEIIRRFAWVLISDGVLGQIDGNSVAHTPKSLQLNTPPMIAVTVFGFDAFLQVFTYMPQYFEDHGRTTPSDRLNTVVACARGHPNEPVWGMFKNDPELMGHFAFVMTAFEAAYPVLGSYKLDWLVEAIKSDSEKDRVAFVDVGGSKGHTLKKIAAEVPGFPLDKHVVLEDLPEVLALAEKDTDLKDVQKVVTDFHTSQPVQGARVYYIRRCLHDYSDTESVGILKHLAAAMAPDSKLLIVDHVMDNPPSANAASSDLFMACLGGKERTLHNFEEITAEAKLTIVGVHRNVGTDAAIVECIKVQ</sequence>
<evidence type="ECO:0000256" key="1">
    <source>
        <dbReference type="ARBA" id="ARBA00022603"/>
    </source>
</evidence>
<dbReference type="PROSITE" id="PS51683">
    <property type="entry name" value="SAM_OMT_II"/>
    <property type="match status" value="1"/>
</dbReference>
<dbReference type="SUPFAM" id="SSF53335">
    <property type="entry name" value="S-adenosyl-L-methionine-dependent methyltransferases"/>
    <property type="match status" value="1"/>
</dbReference>
<keyword evidence="2" id="KW-0808">Transferase</keyword>
<evidence type="ECO:0000259" key="4">
    <source>
        <dbReference type="Pfam" id="PF00891"/>
    </source>
</evidence>
<protein>
    <recommendedName>
        <fullName evidence="4">O-methyltransferase C-terminal domain-containing protein</fullName>
    </recommendedName>
</protein>
<keyword evidence="3" id="KW-0949">S-adenosyl-L-methionine</keyword>
<comment type="caution">
    <text evidence="5">The sequence shown here is derived from an EMBL/GenBank/DDBJ whole genome shotgun (WGS) entry which is preliminary data.</text>
</comment>
<accession>A0ABP0CGY7</accession>
<evidence type="ECO:0000313" key="6">
    <source>
        <dbReference type="Proteomes" id="UP001642482"/>
    </source>
</evidence>
<evidence type="ECO:0000313" key="5">
    <source>
        <dbReference type="EMBL" id="CAK7231322.1"/>
    </source>
</evidence>
<dbReference type="InterPro" id="IPR036390">
    <property type="entry name" value="WH_DNA-bd_sf"/>
</dbReference>
<organism evidence="5 6">
    <name type="scientific">Sporothrix eucalyptigena</name>
    <dbReference type="NCBI Taxonomy" id="1812306"/>
    <lineage>
        <taxon>Eukaryota</taxon>
        <taxon>Fungi</taxon>
        <taxon>Dikarya</taxon>
        <taxon>Ascomycota</taxon>
        <taxon>Pezizomycotina</taxon>
        <taxon>Sordariomycetes</taxon>
        <taxon>Sordariomycetidae</taxon>
        <taxon>Ophiostomatales</taxon>
        <taxon>Ophiostomataceae</taxon>
        <taxon>Sporothrix</taxon>
    </lineage>
</organism>
<dbReference type="Proteomes" id="UP001642482">
    <property type="component" value="Unassembled WGS sequence"/>
</dbReference>
<dbReference type="PIRSF" id="PIRSF005739">
    <property type="entry name" value="O-mtase"/>
    <property type="match status" value="1"/>
</dbReference>
<name>A0ABP0CGY7_9PEZI</name>
<dbReference type="InterPro" id="IPR016461">
    <property type="entry name" value="COMT-like"/>
</dbReference>
<feature type="domain" description="O-methyltransferase C-terminal" evidence="4">
    <location>
        <begin position="249"/>
        <end position="389"/>
    </location>
</feature>
<dbReference type="InterPro" id="IPR029063">
    <property type="entry name" value="SAM-dependent_MTases_sf"/>
</dbReference>
<gene>
    <name evidence="5" type="ORF">SEUCBS140593_007886</name>
</gene>
<dbReference type="SUPFAM" id="SSF46785">
    <property type="entry name" value="Winged helix' DNA-binding domain"/>
    <property type="match status" value="1"/>
</dbReference>
<dbReference type="Gene3D" id="3.40.50.150">
    <property type="entry name" value="Vaccinia Virus protein VP39"/>
    <property type="match status" value="1"/>
</dbReference>
<dbReference type="EMBL" id="CAWUHD010000101">
    <property type="protein sequence ID" value="CAK7231322.1"/>
    <property type="molecule type" value="Genomic_DNA"/>
</dbReference>
<dbReference type="PANTHER" id="PTHR43712">
    <property type="entry name" value="PUTATIVE (AFU_ORTHOLOGUE AFUA_4G14580)-RELATED"/>
    <property type="match status" value="1"/>
</dbReference>
<dbReference type="Gene3D" id="1.10.10.10">
    <property type="entry name" value="Winged helix-like DNA-binding domain superfamily/Winged helix DNA-binding domain"/>
    <property type="match status" value="1"/>
</dbReference>